<keyword evidence="1" id="KW-0812">Transmembrane</keyword>
<dbReference type="GeneID" id="39587612"/>
<keyword evidence="1" id="KW-0472">Membrane</keyword>
<protein>
    <submittedName>
        <fullName evidence="2">Uncharacterized protein</fullName>
    </submittedName>
</protein>
<dbReference type="OrthoDB" id="2560689at2759"/>
<evidence type="ECO:0000313" key="3">
    <source>
        <dbReference type="Proteomes" id="UP000279236"/>
    </source>
</evidence>
<keyword evidence="3" id="KW-1185">Reference proteome</keyword>
<reference evidence="2 3" key="1">
    <citation type="submission" date="2018-11" db="EMBL/GenBank/DDBJ databases">
        <title>Genome sequence of Apiotrichum porosum DSM 27194.</title>
        <authorList>
            <person name="Aliyu H."/>
            <person name="Gorte O."/>
            <person name="Ochsenreither K."/>
        </authorList>
    </citation>
    <scope>NUCLEOTIDE SEQUENCE [LARGE SCALE GENOMIC DNA]</scope>
    <source>
        <strain evidence="2 3">DSM 27194</strain>
    </source>
</reference>
<evidence type="ECO:0000313" key="2">
    <source>
        <dbReference type="EMBL" id="RSH77516.1"/>
    </source>
</evidence>
<dbReference type="EMBL" id="RSCE01000015">
    <property type="protein sequence ID" value="RSH77516.1"/>
    <property type="molecule type" value="Genomic_DNA"/>
</dbReference>
<accession>A0A427XFB4</accession>
<dbReference type="STRING" id="105984.A0A427XFB4"/>
<feature type="transmembrane region" description="Helical" evidence="1">
    <location>
        <begin position="12"/>
        <end position="30"/>
    </location>
</feature>
<name>A0A427XFB4_9TREE</name>
<proteinExistence type="predicted"/>
<keyword evidence="1" id="KW-1133">Transmembrane helix</keyword>
<evidence type="ECO:0000256" key="1">
    <source>
        <dbReference type="SAM" id="Phobius"/>
    </source>
</evidence>
<dbReference type="Proteomes" id="UP000279236">
    <property type="component" value="Unassembled WGS sequence"/>
</dbReference>
<comment type="caution">
    <text evidence="2">The sequence shown here is derived from an EMBL/GenBank/DDBJ whole genome shotgun (WGS) entry which is preliminary data.</text>
</comment>
<dbReference type="AlphaFoldDB" id="A0A427XFB4"/>
<sequence length="505" mass="57870">MQARRLFANRNAILYIVFSAAASLFLLALVQRKGHLSGISASTIAETLTGTPHAVTEQEHGYELLTHVPNSTDVGVNDPYEGYKWHSESRLRLLTACLARGDCHPNQVSIAIFSTFHCQWGYYDGYHGGEGVWCVGMMRALERQGFTVLHGGDNNWKYMYHLHRQFGDMIKVIISEPGEEQRHGTFDMYKKRPDFPLGIPAWKYFNFQYYPTGWSTVVGRAWVVCAEPRISGHWNVTVQDDGIAWVSTGAQEFHAYTDPESSDFTYLGYDMNPDPEEIHIVPWEERPYRVYIMAKYAHYFHNGDQMVYDTDFYQRAYDELKDEFPGFEFVAGIVDQRSEEDKQKWGPMPPPVVHNLGKLNATEFDAEFSKARLMLGMGAPTLSPSPYRSLAYAVPFANPHKLRDGGTNENDRSWSFVQHDSLERVPEPYVYQVQAFNYTSFVDTIRKAMVAPIEPCRFERMRHSVTGRRLSDFVNHDWKGEAAKMLELRKEGKDKQGGPSGDFEL</sequence>
<dbReference type="RefSeq" id="XP_028472663.1">
    <property type="nucleotide sequence ID" value="XM_028618775.1"/>
</dbReference>
<gene>
    <name evidence="2" type="ORF">EHS24_003069</name>
</gene>
<organism evidence="2 3">
    <name type="scientific">Apiotrichum porosum</name>
    <dbReference type="NCBI Taxonomy" id="105984"/>
    <lineage>
        <taxon>Eukaryota</taxon>
        <taxon>Fungi</taxon>
        <taxon>Dikarya</taxon>
        <taxon>Basidiomycota</taxon>
        <taxon>Agaricomycotina</taxon>
        <taxon>Tremellomycetes</taxon>
        <taxon>Trichosporonales</taxon>
        <taxon>Trichosporonaceae</taxon>
        <taxon>Apiotrichum</taxon>
    </lineage>
</organism>